<keyword evidence="2" id="KW-1185">Reference proteome</keyword>
<evidence type="ECO:0000313" key="2">
    <source>
        <dbReference type="Proteomes" id="UP000192257"/>
    </source>
</evidence>
<accession>A0A1X0NIB3</accession>
<proteinExistence type="predicted"/>
<evidence type="ECO:0000313" key="1">
    <source>
        <dbReference type="EMBL" id="ORC84331.1"/>
    </source>
</evidence>
<dbReference type="RefSeq" id="XP_028878397.1">
    <property type="nucleotide sequence ID" value="XM_029030329.1"/>
</dbReference>
<dbReference type="Proteomes" id="UP000192257">
    <property type="component" value="Unassembled WGS sequence"/>
</dbReference>
<gene>
    <name evidence="1" type="ORF">TM35_000461500</name>
</gene>
<sequence length="188" mass="20771">MSLEGASVSTSLDVLRDPFVRELIAENEAMLHEITCQRHAALDEMQHAEKMARLQWTAEEAQTRTDMCSQMSCELLRAYREVMEELELLREQNSALQGVMLTVQQELGSHETSSPALSLVEELTPARVITAANIGSKLHANYTTPIAAAALPRVSLGQTRKRGRASGDGWLFTTADQDVESQVSRQSS</sequence>
<dbReference type="OrthoDB" id="250744at2759"/>
<dbReference type="EMBL" id="NBCO01000046">
    <property type="protein sequence ID" value="ORC84331.1"/>
    <property type="molecule type" value="Genomic_DNA"/>
</dbReference>
<reference evidence="1 2" key="1">
    <citation type="submission" date="2017-03" db="EMBL/GenBank/DDBJ databases">
        <title>An alternative strategy for trypanosome survival in the mammalian bloodstream revealed through genome and transcriptome analysis of the ubiquitous bovine parasite Trypanosoma (Megatrypanum) theileri.</title>
        <authorList>
            <person name="Kelly S."/>
            <person name="Ivens A."/>
            <person name="Mott A."/>
            <person name="O'Neill E."/>
            <person name="Emms D."/>
            <person name="Macleod O."/>
            <person name="Voorheis P."/>
            <person name="Matthews J."/>
            <person name="Matthews K."/>
            <person name="Carrington M."/>
        </authorList>
    </citation>
    <scope>NUCLEOTIDE SEQUENCE [LARGE SCALE GENOMIC DNA]</scope>
    <source>
        <strain evidence="1">Edinburgh</strain>
    </source>
</reference>
<protein>
    <submittedName>
        <fullName evidence="1">Uncharacterized protein</fullName>
    </submittedName>
</protein>
<name>A0A1X0NIB3_9TRYP</name>
<comment type="caution">
    <text evidence="1">The sequence shown here is derived from an EMBL/GenBank/DDBJ whole genome shotgun (WGS) entry which is preliminary data.</text>
</comment>
<dbReference type="VEuPathDB" id="TriTrypDB:TM35_000461500"/>
<organism evidence="1 2">
    <name type="scientific">Trypanosoma theileri</name>
    <dbReference type="NCBI Taxonomy" id="67003"/>
    <lineage>
        <taxon>Eukaryota</taxon>
        <taxon>Discoba</taxon>
        <taxon>Euglenozoa</taxon>
        <taxon>Kinetoplastea</taxon>
        <taxon>Metakinetoplastina</taxon>
        <taxon>Trypanosomatida</taxon>
        <taxon>Trypanosomatidae</taxon>
        <taxon>Trypanosoma</taxon>
    </lineage>
</organism>
<dbReference type="GeneID" id="39990109"/>
<dbReference type="AlphaFoldDB" id="A0A1X0NIB3"/>